<gene>
    <name evidence="1" type="ORF">ES675_14840</name>
</gene>
<dbReference type="AlphaFoldDB" id="A0A5D0QPI0"/>
<dbReference type="RefSeq" id="WP_066252207.1">
    <property type="nucleotide sequence ID" value="NZ_VSKL01000007.1"/>
</dbReference>
<comment type="caution">
    <text evidence="1">The sequence shown here is derived from an EMBL/GenBank/DDBJ whole genome shotgun (WGS) entry which is preliminary data.</text>
</comment>
<protein>
    <submittedName>
        <fullName evidence="1">Uncharacterized protein</fullName>
    </submittedName>
</protein>
<dbReference type="Proteomes" id="UP000324358">
    <property type="component" value="Unassembled WGS sequence"/>
</dbReference>
<proteinExistence type="predicted"/>
<accession>A0A5D0QPI0</accession>
<keyword evidence="2" id="KW-1185">Reference proteome</keyword>
<name>A0A5D0QPI0_9FLAO</name>
<evidence type="ECO:0000313" key="1">
    <source>
        <dbReference type="EMBL" id="TYB70785.1"/>
    </source>
</evidence>
<dbReference type="EMBL" id="VSKL01000007">
    <property type="protein sequence ID" value="TYB70785.1"/>
    <property type="molecule type" value="Genomic_DNA"/>
</dbReference>
<evidence type="ECO:0000313" key="2">
    <source>
        <dbReference type="Proteomes" id="UP000324358"/>
    </source>
</evidence>
<sequence>MNTNIYYEVETKYWRRNVPNIHDEFTTTVPKKTDIVESSTKFENKSPFLARENAFNHYFSILDVLYEGLGKEHTTDAQARIDLQHYFDSGNAIEIGGKESKFKSSPDCDKGIEIYAVIEDTLNSTSEKFLIHGIRYLEYLDRFDVGIQESLQGLIQEYNYYKQNEFLVTSYVENLDMESIGGEKVSVLKTPFDWEKLTTDYSGLDLFEVW</sequence>
<reference evidence="1 2" key="1">
    <citation type="submission" date="2019-08" db="EMBL/GenBank/DDBJ databases">
        <title>Genomes of Antarctic Bizionia species.</title>
        <authorList>
            <person name="Bowman J.P."/>
        </authorList>
    </citation>
    <scope>NUCLEOTIDE SEQUENCE [LARGE SCALE GENOMIC DNA]</scope>
    <source>
        <strain evidence="1 2">APA-1</strain>
    </source>
</reference>
<organism evidence="1 2">
    <name type="scientific">Bizionia algoritergicola</name>
    <dbReference type="NCBI Taxonomy" id="291187"/>
    <lineage>
        <taxon>Bacteria</taxon>
        <taxon>Pseudomonadati</taxon>
        <taxon>Bacteroidota</taxon>
        <taxon>Flavobacteriia</taxon>
        <taxon>Flavobacteriales</taxon>
        <taxon>Flavobacteriaceae</taxon>
        <taxon>Bizionia</taxon>
    </lineage>
</organism>
<dbReference type="OrthoDB" id="1449203at2"/>